<reference evidence="2 3" key="1">
    <citation type="journal article" date="2014" name="PLoS Genet.">
        <title>Analysis of the Phlebiopsis gigantea genome, transcriptome and secretome provides insight into its pioneer colonization strategies of wood.</title>
        <authorList>
            <person name="Hori C."/>
            <person name="Ishida T."/>
            <person name="Igarashi K."/>
            <person name="Samejima M."/>
            <person name="Suzuki H."/>
            <person name="Master E."/>
            <person name="Ferreira P."/>
            <person name="Ruiz-Duenas F.J."/>
            <person name="Held B."/>
            <person name="Canessa P."/>
            <person name="Larrondo L.F."/>
            <person name="Schmoll M."/>
            <person name="Druzhinina I.S."/>
            <person name="Kubicek C.P."/>
            <person name="Gaskell J.A."/>
            <person name="Kersten P."/>
            <person name="St John F."/>
            <person name="Glasner J."/>
            <person name="Sabat G."/>
            <person name="Splinter BonDurant S."/>
            <person name="Syed K."/>
            <person name="Yadav J."/>
            <person name="Mgbeahuruike A.C."/>
            <person name="Kovalchuk A."/>
            <person name="Asiegbu F.O."/>
            <person name="Lackner G."/>
            <person name="Hoffmeister D."/>
            <person name="Rencoret J."/>
            <person name="Gutierrez A."/>
            <person name="Sun H."/>
            <person name="Lindquist E."/>
            <person name="Barry K."/>
            <person name="Riley R."/>
            <person name="Grigoriev I.V."/>
            <person name="Henrissat B."/>
            <person name="Kues U."/>
            <person name="Berka R.M."/>
            <person name="Martinez A.T."/>
            <person name="Covert S.F."/>
            <person name="Blanchette R.A."/>
            <person name="Cullen D."/>
        </authorList>
    </citation>
    <scope>NUCLEOTIDE SEQUENCE [LARGE SCALE GENOMIC DNA]</scope>
    <source>
        <strain evidence="2 3">11061_1 CR5-6</strain>
    </source>
</reference>
<feature type="compositionally biased region" description="Basic residues" evidence="1">
    <location>
        <begin position="492"/>
        <end position="501"/>
    </location>
</feature>
<feature type="region of interest" description="Disordered" evidence="1">
    <location>
        <begin position="600"/>
        <end position="634"/>
    </location>
</feature>
<feature type="compositionally biased region" description="Pro residues" evidence="1">
    <location>
        <begin position="821"/>
        <end position="837"/>
    </location>
</feature>
<dbReference type="Proteomes" id="UP000053257">
    <property type="component" value="Unassembled WGS sequence"/>
</dbReference>
<feature type="region of interest" description="Disordered" evidence="1">
    <location>
        <begin position="431"/>
        <end position="572"/>
    </location>
</feature>
<feature type="compositionally biased region" description="Polar residues" evidence="1">
    <location>
        <begin position="1048"/>
        <end position="1065"/>
    </location>
</feature>
<feature type="compositionally biased region" description="Basic and acidic residues" evidence="1">
    <location>
        <begin position="481"/>
        <end position="491"/>
    </location>
</feature>
<accession>A0A0C3S516</accession>
<dbReference type="HOGENOM" id="CLU_005744_0_0_1"/>
<dbReference type="InterPro" id="IPR014752">
    <property type="entry name" value="Arrestin-like_C"/>
</dbReference>
<dbReference type="EMBL" id="KN840449">
    <property type="protein sequence ID" value="KIP11006.1"/>
    <property type="molecule type" value="Genomic_DNA"/>
</dbReference>
<dbReference type="AlphaFoldDB" id="A0A0C3S516"/>
<feature type="compositionally biased region" description="Basic and acidic residues" evidence="1">
    <location>
        <begin position="786"/>
        <end position="802"/>
    </location>
</feature>
<feature type="region of interest" description="Disordered" evidence="1">
    <location>
        <begin position="737"/>
        <end position="905"/>
    </location>
</feature>
<dbReference type="Gene3D" id="2.60.40.640">
    <property type="match status" value="1"/>
</dbReference>
<name>A0A0C3S516_PHLG1</name>
<sequence length="1093" mass="117326">MATALSQPEPMNAITSHSKVRTTLKFADSLFIAGDAVTGKIEMECRTDRGLGIGVIMVELFAIEELTSRDHSATQTFMHSRRIFQGPGLPPSNSVHPFPMPDEPLLPANYYNARRGTSTFLFRFPLPENSPSAISFGSGIAQLRYEVRATVGVIYKGEKRLVTDKKTVDVVEMYGDHPSSPVPEGVLVGENGKILMQGKVLGGVLVAGQPACVELLVKNHSSKKNTGLSITLNRDLRLAGLSPDEMPPLQLSDTLTSISFRGPEFVIQPNMEGVANLVFDVPVQARSLRGGPRVNIEDERTSNYLFEVSATIMVCLALGFGSKDLYLKLPVTILHPAVVPQLPYEPYPPDLRPYSPTNNVPPGVFTPTFPPSFPKRSISPPLYNPGMPLVTPPLPFVDQGRVWLPAVSPVSYAGLFGAAAPAPHLRYPAGYSPQHVPPDRPSSAEPVYFQPFYPSPSGVPQPSATQQSLAPMQPGVSPTAERVEGKGERASRISHHLRMSSRNRSVSPLSHRFAPPAAENEPGLPLDAQTPPLHRRVSSQGTVEPVSPGAPLGSISDVASPRPMPSPKQTYTMDPISLLTFSKSERVEALERIAAQTDDTNKDMSGSVPDLTLDRDKTLPIPPVPSQKPTTARRPSANIVDVFLPSAEDDLNGAPPTPTLAAITSPKASRALLGQLGGLDALEARLLAEVGTRKVEQGSTRPDVRSIMPINIPRPSTVIDPAIDSAISSLSLPGLGADEGTLRHGVGSYRTDGSERGGLRACESVPRPEPSPPKEPEKRVRKKKSDQKPHVSDGIKEKEQQRLRKAAQGRVAAWLGSIDPEAPPQTATPPAAVPPPLHTDGADPSNGPEVISPISPRPDEAPPKAAEQSVPPESSVDAKPNPRSSGFMPIRPCGDKPSDRSVQPYNVDYTRIFPGWPKRPQDPEVRYDIRSARGGRGGQVTTVAAIWAAQTGHKPSPTPIPKAASPLPKRRADWDKLSRSPPLNQSEPKISAPQSRATTPSSPAANLAARRARLAKSSVPAVLSSSLATPMLSSTASLARPSPKLSPKLTSFSPTIQDTQETRSSVPEPKSAPKQDLAFGQARLRELIKKYQS</sequence>
<dbReference type="STRING" id="745531.A0A0C3S516"/>
<proteinExistence type="predicted"/>
<dbReference type="OrthoDB" id="298939at2759"/>
<evidence type="ECO:0000313" key="2">
    <source>
        <dbReference type="EMBL" id="KIP11006.1"/>
    </source>
</evidence>
<feature type="compositionally biased region" description="Polar residues" evidence="1">
    <location>
        <begin position="981"/>
        <end position="1003"/>
    </location>
</feature>
<organism evidence="2 3">
    <name type="scientific">Phlebiopsis gigantea (strain 11061_1 CR5-6)</name>
    <name type="common">White-rot fungus</name>
    <name type="synonym">Peniophora gigantea</name>
    <dbReference type="NCBI Taxonomy" id="745531"/>
    <lineage>
        <taxon>Eukaryota</taxon>
        <taxon>Fungi</taxon>
        <taxon>Dikarya</taxon>
        <taxon>Basidiomycota</taxon>
        <taxon>Agaricomycotina</taxon>
        <taxon>Agaricomycetes</taxon>
        <taxon>Polyporales</taxon>
        <taxon>Phanerochaetaceae</taxon>
        <taxon>Phlebiopsis</taxon>
    </lineage>
</organism>
<evidence type="ECO:0000313" key="3">
    <source>
        <dbReference type="Proteomes" id="UP000053257"/>
    </source>
</evidence>
<protein>
    <recommendedName>
        <fullName evidence="4">Arrestin-like N-terminal domain-containing protein</fullName>
    </recommendedName>
</protein>
<feature type="compositionally biased region" description="Polar residues" evidence="1">
    <location>
        <begin position="460"/>
        <end position="470"/>
    </location>
</feature>
<feature type="region of interest" description="Disordered" evidence="1">
    <location>
        <begin position="949"/>
        <end position="1079"/>
    </location>
</feature>
<evidence type="ECO:0008006" key="4">
    <source>
        <dbReference type="Google" id="ProtNLM"/>
    </source>
</evidence>
<gene>
    <name evidence="2" type="ORF">PHLGIDRAFT_125135</name>
</gene>
<keyword evidence="3" id="KW-1185">Reference proteome</keyword>
<evidence type="ECO:0000256" key="1">
    <source>
        <dbReference type="SAM" id="MobiDB-lite"/>
    </source>
</evidence>
<feature type="compositionally biased region" description="Low complexity" evidence="1">
    <location>
        <begin position="1004"/>
        <end position="1028"/>
    </location>
</feature>